<dbReference type="InterPro" id="IPR038385">
    <property type="entry name" value="Sua5/YwlC_C"/>
</dbReference>
<evidence type="ECO:0000256" key="3">
    <source>
        <dbReference type="ARBA" id="ARBA00012584"/>
    </source>
</evidence>
<dbReference type="GO" id="GO:0061710">
    <property type="term" value="F:L-threonylcarbamoyladenylate synthase"/>
    <property type="evidence" value="ECO:0007669"/>
    <property type="project" value="UniProtKB-EC"/>
</dbReference>
<dbReference type="PANTHER" id="PTHR17490:SF16">
    <property type="entry name" value="THREONYLCARBAMOYL-AMP SYNTHASE"/>
    <property type="match status" value="1"/>
</dbReference>
<evidence type="ECO:0000256" key="7">
    <source>
        <dbReference type="ARBA" id="ARBA00022694"/>
    </source>
</evidence>
<dbReference type="NCBIfam" id="TIGR00057">
    <property type="entry name" value="L-threonylcarbamoyladenylate synthase"/>
    <property type="match status" value="1"/>
</dbReference>
<evidence type="ECO:0000256" key="12">
    <source>
        <dbReference type="ARBA" id="ARBA00048366"/>
    </source>
</evidence>
<dbReference type="PROSITE" id="PS51163">
    <property type="entry name" value="YRDC"/>
    <property type="match status" value="1"/>
</dbReference>
<evidence type="ECO:0000256" key="8">
    <source>
        <dbReference type="ARBA" id="ARBA00022695"/>
    </source>
</evidence>
<dbReference type="InterPro" id="IPR017945">
    <property type="entry name" value="DHBP_synth_RibB-like_a/b_dom"/>
</dbReference>
<dbReference type="InterPro" id="IPR050156">
    <property type="entry name" value="TC-AMP_synthase_SUA5"/>
</dbReference>
<keyword evidence="16" id="KW-1185">Reference proteome</keyword>
<keyword evidence="5 13" id="KW-0963">Cytoplasm</keyword>
<reference evidence="16" key="1">
    <citation type="journal article" date="2019" name="Int. J. Syst. Evol. Microbiol.">
        <title>The Global Catalogue of Microorganisms (GCM) 10K type strain sequencing project: providing services to taxonomists for standard genome sequencing and annotation.</title>
        <authorList>
            <consortium name="The Broad Institute Genomics Platform"/>
            <consortium name="The Broad Institute Genome Sequencing Center for Infectious Disease"/>
            <person name="Wu L."/>
            <person name="Ma J."/>
        </authorList>
    </citation>
    <scope>NUCLEOTIDE SEQUENCE [LARGE SCALE GENOMIC DNA]</scope>
    <source>
        <strain evidence="16">KCTC 52368</strain>
    </source>
</reference>
<gene>
    <name evidence="15" type="ORF">ACFSQJ_17965</name>
</gene>
<dbReference type="Gene3D" id="3.90.870.10">
    <property type="entry name" value="DHBP synthase"/>
    <property type="match status" value="1"/>
</dbReference>
<evidence type="ECO:0000256" key="6">
    <source>
        <dbReference type="ARBA" id="ARBA00022679"/>
    </source>
</evidence>
<evidence type="ECO:0000256" key="9">
    <source>
        <dbReference type="ARBA" id="ARBA00022741"/>
    </source>
</evidence>
<keyword evidence="10 13" id="KW-0067">ATP-binding</keyword>
<dbReference type="Proteomes" id="UP001597526">
    <property type="component" value="Unassembled WGS sequence"/>
</dbReference>
<keyword evidence="7 13" id="KW-0819">tRNA processing</keyword>
<evidence type="ECO:0000313" key="16">
    <source>
        <dbReference type="Proteomes" id="UP001597526"/>
    </source>
</evidence>
<dbReference type="PANTHER" id="PTHR17490">
    <property type="entry name" value="SUA5"/>
    <property type="match status" value="1"/>
</dbReference>
<accession>A0ABW5N3J8</accession>
<dbReference type="Pfam" id="PF01300">
    <property type="entry name" value="Sua5_yciO_yrdC"/>
    <property type="match status" value="1"/>
</dbReference>
<evidence type="ECO:0000256" key="10">
    <source>
        <dbReference type="ARBA" id="ARBA00022840"/>
    </source>
</evidence>
<keyword evidence="8 13" id="KW-0548">Nucleotidyltransferase</keyword>
<feature type="domain" description="YrdC-like" evidence="14">
    <location>
        <begin position="6"/>
        <end position="192"/>
    </location>
</feature>
<dbReference type="SUPFAM" id="SSF55821">
    <property type="entry name" value="YrdC/RibB"/>
    <property type="match status" value="1"/>
</dbReference>
<evidence type="ECO:0000256" key="4">
    <source>
        <dbReference type="ARBA" id="ARBA00015492"/>
    </source>
</evidence>
<dbReference type="Gene3D" id="3.40.50.11030">
    <property type="entry name" value="Threonylcarbamoyl-AMP synthase, C-terminal domain"/>
    <property type="match status" value="1"/>
</dbReference>
<keyword evidence="6 13" id="KW-0808">Transferase</keyword>
<sequence length="317" mass="34719">MKSVITEDIAYCQELLRNNEIVAIPTETVYGLAGNIYEEEAIKKIFEMKGRPLFNPLIVHIHDISQMDTLVKEVPEAARALMNTFWPGPLTLILPKKEGVSDLITAGKSTVGIRMPKHRVTRALLQGLDFPLAAPSANPFTKISSTSSQHVASYFGSKIPAILEGGPCEVGLESTIVGFEAGIPTVYRKGGIAIAAIKECVGQVKLLTKEEKAPVAPGMLLKHYAPSTKLMISDTVAETIEEHAHLKIGVLSFFKTNYENCTVKVLSEQKSLDEAAQHLFSALHELDQMHLDVIIAERFPEEGLGISINDRLERAAH</sequence>
<dbReference type="EMBL" id="JBHULB010000082">
    <property type="protein sequence ID" value="MFD2588818.1"/>
    <property type="molecule type" value="Genomic_DNA"/>
</dbReference>
<comment type="subcellular location">
    <subcellularLocation>
        <location evidence="1 13">Cytoplasm</location>
    </subcellularLocation>
</comment>
<comment type="caution">
    <text evidence="15">The sequence shown here is derived from an EMBL/GenBank/DDBJ whole genome shotgun (WGS) entry which is preliminary data.</text>
</comment>
<evidence type="ECO:0000256" key="2">
    <source>
        <dbReference type="ARBA" id="ARBA00007663"/>
    </source>
</evidence>
<keyword evidence="9 13" id="KW-0547">Nucleotide-binding</keyword>
<dbReference type="InterPro" id="IPR010923">
    <property type="entry name" value="T(6)A37_SUA5"/>
</dbReference>
<dbReference type="InterPro" id="IPR006070">
    <property type="entry name" value="Sua5-like_dom"/>
</dbReference>
<evidence type="ECO:0000256" key="1">
    <source>
        <dbReference type="ARBA" id="ARBA00004496"/>
    </source>
</evidence>
<name>A0ABW5N3J8_9FLAO</name>
<dbReference type="PIRSF" id="PIRSF004930">
    <property type="entry name" value="Tln_factor_SUA5"/>
    <property type="match status" value="1"/>
</dbReference>
<evidence type="ECO:0000259" key="14">
    <source>
        <dbReference type="PROSITE" id="PS51163"/>
    </source>
</evidence>
<comment type="catalytic activity">
    <reaction evidence="12 13">
        <text>L-threonine + hydrogencarbonate + ATP = L-threonylcarbamoyladenylate + diphosphate + H2O</text>
        <dbReference type="Rhea" id="RHEA:36407"/>
        <dbReference type="ChEBI" id="CHEBI:15377"/>
        <dbReference type="ChEBI" id="CHEBI:17544"/>
        <dbReference type="ChEBI" id="CHEBI:30616"/>
        <dbReference type="ChEBI" id="CHEBI:33019"/>
        <dbReference type="ChEBI" id="CHEBI:57926"/>
        <dbReference type="ChEBI" id="CHEBI:73682"/>
        <dbReference type="EC" id="2.7.7.87"/>
    </reaction>
</comment>
<evidence type="ECO:0000256" key="11">
    <source>
        <dbReference type="ARBA" id="ARBA00029774"/>
    </source>
</evidence>
<protein>
    <recommendedName>
        <fullName evidence="4 13">Threonylcarbamoyl-AMP synthase</fullName>
        <shortName evidence="13">TC-AMP synthase</shortName>
        <ecNumber evidence="3 13">2.7.7.87</ecNumber>
    </recommendedName>
    <alternativeName>
        <fullName evidence="11 13">L-threonylcarbamoyladenylate synthase</fullName>
    </alternativeName>
</protein>
<proteinExistence type="inferred from homology"/>
<dbReference type="RefSeq" id="WP_377768283.1">
    <property type="nucleotide sequence ID" value="NZ_JBHULB010000082.1"/>
</dbReference>
<dbReference type="Pfam" id="PF03481">
    <property type="entry name" value="Sua5_C"/>
    <property type="match status" value="1"/>
</dbReference>
<dbReference type="EC" id="2.7.7.87" evidence="3 13"/>
<dbReference type="InterPro" id="IPR005145">
    <property type="entry name" value="Sua5_C"/>
</dbReference>
<organism evidence="15 16">
    <name type="scientific">Croceitalea marina</name>
    <dbReference type="NCBI Taxonomy" id="1775166"/>
    <lineage>
        <taxon>Bacteria</taxon>
        <taxon>Pseudomonadati</taxon>
        <taxon>Bacteroidota</taxon>
        <taxon>Flavobacteriia</taxon>
        <taxon>Flavobacteriales</taxon>
        <taxon>Flavobacteriaceae</taxon>
        <taxon>Croceitalea</taxon>
    </lineage>
</organism>
<evidence type="ECO:0000256" key="5">
    <source>
        <dbReference type="ARBA" id="ARBA00022490"/>
    </source>
</evidence>
<evidence type="ECO:0000313" key="15">
    <source>
        <dbReference type="EMBL" id="MFD2588818.1"/>
    </source>
</evidence>
<evidence type="ECO:0000256" key="13">
    <source>
        <dbReference type="PIRNR" id="PIRNR004930"/>
    </source>
</evidence>
<comment type="function">
    <text evidence="13">Required for the formation of a threonylcarbamoyl group on adenosine at position 37 (t(6)A37) in tRNAs that read codons beginning with adenine.</text>
</comment>
<comment type="similarity">
    <text evidence="2 13">Belongs to the SUA5 family.</text>
</comment>